<feature type="region of interest" description="Disordered" evidence="1">
    <location>
        <begin position="194"/>
        <end position="248"/>
    </location>
</feature>
<evidence type="ECO:0000313" key="2">
    <source>
        <dbReference type="EMBL" id="CAI3978006.1"/>
    </source>
</evidence>
<protein>
    <submittedName>
        <fullName evidence="2">Uncharacterized protein</fullName>
    </submittedName>
</protein>
<dbReference type="Proteomes" id="UP001152797">
    <property type="component" value="Unassembled WGS sequence"/>
</dbReference>
<dbReference type="EMBL" id="CAMXCT010000380">
    <property type="protein sequence ID" value="CAI3978006.1"/>
    <property type="molecule type" value="Genomic_DNA"/>
</dbReference>
<evidence type="ECO:0000313" key="4">
    <source>
        <dbReference type="Proteomes" id="UP001152797"/>
    </source>
</evidence>
<organism evidence="2">
    <name type="scientific">Cladocopium goreaui</name>
    <dbReference type="NCBI Taxonomy" id="2562237"/>
    <lineage>
        <taxon>Eukaryota</taxon>
        <taxon>Sar</taxon>
        <taxon>Alveolata</taxon>
        <taxon>Dinophyceae</taxon>
        <taxon>Suessiales</taxon>
        <taxon>Symbiodiniaceae</taxon>
        <taxon>Cladocopium</taxon>
    </lineage>
</organism>
<gene>
    <name evidence="2" type="ORF">C1SCF055_LOCUS6096</name>
</gene>
<dbReference type="EMBL" id="CAMXCT020000380">
    <property type="protein sequence ID" value="CAL1131381.1"/>
    <property type="molecule type" value="Genomic_DNA"/>
</dbReference>
<feature type="compositionally biased region" description="Polar residues" evidence="1">
    <location>
        <begin position="95"/>
        <end position="113"/>
    </location>
</feature>
<evidence type="ECO:0000313" key="3">
    <source>
        <dbReference type="EMBL" id="CAL1131381.1"/>
    </source>
</evidence>
<feature type="compositionally biased region" description="Low complexity" evidence="1">
    <location>
        <begin position="222"/>
        <end position="237"/>
    </location>
</feature>
<comment type="caution">
    <text evidence="2">The sequence shown here is derived from an EMBL/GenBank/DDBJ whole genome shotgun (WGS) entry which is preliminary data.</text>
</comment>
<accession>A0A9P1FJ90</accession>
<evidence type="ECO:0000256" key="1">
    <source>
        <dbReference type="SAM" id="MobiDB-lite"/>
    </source>
</evidence>
<reference evidence="2" key="1">
    <citation type="submission" date="2022-10" db="EMBL/GenBank/DDBJ databases">
        <authorList>
            <person name="Chen Y."/>
            <person name="Dougan E. K."/>
            <person name="Chan C."/>
            <person name="Rhodes N."/>
            <person name="Thang M."/>
        </authorList>
    </citation>
    <scope>NUCLEOTIDE SEQUENCE</scope>
</reference>
<proteinExistence type="predicted"/>
<dbReference type="EMBL" id="CAMXCT030000380">
    <property type="protein sequence ID" value="CAL4765318.1"/>
    <property type="molecule type" value="Genomic_DNA"/>
</dbReference>
<dbReference type="AlphaFoldDB" id="A0A9P1FJ90"/>
<reference evidence="3" key="2">
    <citation type="submission" date="2024-04" db="EMBL/GenBank/DDBJ databases">
        <authorList>
            <person name="Chen Y."/>
            <person name="Shah S."/>
            <person name="Dougan E. K."/>
            <person name="Thang M."/>
            <person name="Chan C."/>
        </authorList>
    </citation>
    <scope>NUCLEOTIDE SEQUENCE [LARGE SCALE GENOMIC DNA]</scope>
</reference>
<sequence>MAAIAATLRLARPARPEGFCPQVPEAVQALLDATEGIWSDGSSSSSSEDPPQASRSSTAPVPHLPVPGAPPGLEGERVVRRVSRQKLQVPGQTAARRSNFLTTPASSGRSVTISDGGEVPTARSAAPRLLPRSFTTEPVGSRSHEATQWSTEQLRQQMAQLQQLQQLQLQQISQYDLQQQRALLQQFQMTQMQQMRAQSLREPTPQRPQTDDVDPKALRRTVSAAPAEPVPADAASPGGRRRRKSMRQVAQEVTAAADSEAEMQLEAGPEDVEIIVGPTDHAVLPLSFEETPGQAAQNSGSTMTLWLCGVVPSTSLFLGLVRCQGMWAPGQPPMIVVN</sequence>
<keyword evidence="4" id="KW-1185">Reference proteome</keyword>
<feature type="region of interest" description="Disordered" evidence="1">
    <location>
        <begin position="32"/>
        <end position="124"/>
    </location>
</feature>
<name>A0A9P1FJ90_9DINO</name>
<feature type="compositionally biased region" description="Low complexity" evidence="1">
    <location>
        <begin position="39"/>
        <end position="61"/>
    </location>
</feature>